<dbReference type="Proteomes" id="UP000313849">
    <property type="component" value="Unassembled WGS sequence"/>
</dbReference>
<organism evidence="1 2">
    <name type="scientific">Miniimonas arenae</name>
    <dbReference type="NCBI Taxonomy" id="676201"/>
    <lineage>
        <taxon>Bacteria</taxon>
        <taxon>Bacillati</taxon>
        <taxon>Actinomycetota</taxon>
        <taxon>Actinomycetes</taxon>
        <taxon>Micrococcales</taxon>
        <taxon>Beutenbergiaceae</taxon>
        <taxon>Miniimonas</taxon>
    </lineage>
</organism>
<comment type="caution">
    <text evidence="1">The sequence shown here is derived from an EMBL/GenBank/DDBJ whole genome shotgun (WGS) entry which is preliminary data.</text>
</comment>
<reference evidence="1 2" key="1">
    <citation type="submission" date="2019-06" db="EMBL/GenBank/DDBJ databases">
        <title>Draft genome sequence of Miniimonas arenae KCTC 19750T isolated from sea sand.</title>
        <authorList>
            <person name="Park S.-J."/>
        </authorList>
    </citation>
    <scope>NUCLEOTIDE SEQUENCE [LARGE SCALE GENOMIC DNA]</scope>
    <source>
        <strain evidence="1 2">KCTC 19750</strain>
    </source>
</reference>
<protein>
    <recommendedName>
        <fullName evidence="3">DUF2191 domain-containing protein</fullName>
    </recommendedName>
</protein>
<evidence type="ECO:0008006" key="3">
    <source>
        <dbReference type="Google" id="ProtNLM"/>
    </source>
</evidence>
<gene>
    <name evidence="1" type="ORF">FH969_10065</name>
</gene>
<dbReference type="AlphaFoldDB" id="A0A5C5B9U8"/>
<accession>A0A5C5B9U8</accession>
<dbReference type="OrthoDB" id="5149464at2"/>
<proteinExistence type="predicted"/>
<sequence length="78" mass="8531">MKTTIDIPDELARRARAVAHEHRTTLRELVISGVTAELDRRTAAPPIDFHFPTVAGHGLVSDVDPSDVIIRSYGISTP</sequence>
<dbReference type="RefSeq" id="WP_108718585.1">
    <property type="nucleotide sequence ID" value="NZ_VENP01000036.1"/>
</dbReference>
<name>A0A5C5B9U8_9MICO</name>
<keyword evidence="2" id="KW-1185">Reference proteome</keyword>
<evidence type="ECO:0000313" key="1">
    <source>
        <dbReference type="EMBL" id="TNU73668.1"/>
    </source>
</evidence>
<evidence type="ECO:0000313" key="2">
    <source>
        <dbReference type="Proteomes" id="UP000313849"/>
    </source>
</evidence>
<dbReference type="EMBL" id="VENP01000036">
    <property type="protein sequence ID" value="TNU73668.1"/>
    <property type="molecule type" value="Genomic_DNA"/>
</dbReference>